<sequence length="108" mass="12739">MLYDVTALLHFYLLLPFCTVQNRPLPLPLLATCKRRRALARSANYFAGTMHCCWPKANTFHAVKVKLLRRSQQSAALRRLFRRTKRKRWQRHHAYDKLAKAPYRAGCL</sequence>
<feature type="signal peptide" evidence="1">
    <location>
        <begin position="1"/>
        <end position="22"/>
    </location>
</feature>
<comment type="caution">
    <text evidence="2">The sequence shown here is derived from an EMBL/GenBank/DDBJ whole genome shotgun (WGS) entry which is preliminary data.</text>
</comment>
<reference evidence="2" key="1">
    <citation type="submission" date="2020-08" db="EMBL/GenBank/DDBJ databases">
        <title>Multicomponent nature underlies the extraordinary mechanical properties of spider dragline silk.</title>
        <authorList>
            <person name="Kono N."/>
            <person name="Nakamura H."/>
            <person name="Mori M."/>
            <person name="Yoshida Y."/>
            <person name="Ohtoshi R."/>
            <person name="Malay A.D."/>
            <person name="Moran D.A.P."/>
            <person name="Tomita M."/>
            <person name="Numata K."/>
            <person name="Arakawa K."/>
        </authorList>
    </citation>
    <scope>NUCLEOTIDE SEQUENCE</scope>
</reference>
<evidence type="ECO:0000256" key="1">
    <source>
        <dbReference type="SAM" id="SignalP"/>
    </source>
</evidence>
<evidence type="ECO:0000313" key="3">
    <source>
        <dbReference type="Proteomes" id="UP000887013"/>
    </source>
</evidence>
<gene>
    <name evidence="2" type="ORF">NPIL_488431</name>
</gene>
<keyword evidence="1" id="KW-0732">Signal</keyword>
<dbReference type="EMBL" id="BMAW01064715">
    <property type="protein sequence ID" value="GFT46708.1"/>
    <property type="molecule type" value="Genomic_DNA"/>
</dbReference>
<organism evidence="2 3">
    <name type="scientific">Nephila pilipes</name>
    <name type="common">Giant wood spider</name>
    <name type="synonym">Nephila maculata</name>
    <dbReference type="NCBI Taxonomy" id="299642"/>
    <lineage>
        <taxon>Eukaryota</taxon>
        <taxon>Metazoa</taxon>
        <taxon>Ecdysozoa</taxon>
        <taxon>Arthropoda</taxon>
        <taxon>Chelicerata</taxon>
        <taxon>Arachnida</taxon>
        <taxon>Araneae</taxon>
        <taxon>Araneomorphae</taxon>
        <taxon>Entelegynae</taxon>
        <taxon>Araneoidea</taxon>
        <taxon>Nephilidae</taxon>
        <taxon>Nephila</taxon>
    </lineage>
</organism>
<name>A0A8X6P3S9_NEPPI</name>
<accession>A0A8X6P3S9</accession>
<protein>
    <recommendedName>
        <fullName evidence="4">Secreted protein</fullName>
    </recommendedName>
</protein>
<evidence type="ECO:0000313" key="2">
    <source>
        <dbReference type="EMBL" id="GFT46708.1"/>
    </source>
</evidence>
<dbReference type="AlphaFoldDB" id="A0A8X6P3S9"/>
<feature type="chain" id="PRO_5036470911" description="Secreted protein" evidence="1">
    <location>
        <begin position="23"/>
        <end position="108"/>
    </location>
</feature>
<evidence type="ECO:0008006" key="4">
    <source>
        <dbReference type="Google" id="ProtNLM"/>
    </source>
</evidence>
<dbReference type="Proteomes" id="UP000887013">
    <property type="component" value="Unassembled WGS sequence"/>
</dbReference>
<keyword evidence="3" id="KW-1185">Reference proteome</keyword>
<proteinExistence type="predicted"/>